<keyword evidence="7" id="KW-0206">Cytoskeleton</keyword>
<name>A0AAV3AIP9_PYXAD</name>
<evidence type="ECO:0000256" key="3">
    <source>
        <dbReference type="ARBA" id="ARBA00004647"/>
    </source>
</evidence>
<evidence type="ECO:0000256" key="2">
    <source>
        <dbReference type="ARBA" id="ARBA00004214"/>
    </source>
</evidence>
<evidence type="ECO:0000313" key="12">
    <source>
        <dbReference type="EMBL" id="DBA29096.1"/>
    </source>
</evidence>
<evidence type="ECO:0000313" key="13">
    <source>
        <dbReference type="Proteomes" id="UP001181693"/>
    </source>
</evidence>
<evidence type="ECO:0000256" key="1">
    <source>
        <dbReference type="ARBA" id="ARBA00004114"/>
    </source>
</evidence>
<evidence type="ECO:0000256" key="10">
    <source>
        <dbReference type="SAM" id="MobiDB-lite"/>
    </source>
</evidence>
<gene>
    <name evidence="12" type="ORF">GDO54_009355</name>
</gene>
<feature type="coiled-coil region" evidence="9">
    <location>
        <begin position="208"/>
        <end position="245"/>
    </location>
</feature>
<dbReference type="GO" id="GO:0007099">
    <property type="term" value="P:centriole replication"/>
    <property type="evidence" value="ECO:0007669"/>
    <property type="project" value="TreeGrafter"/>
</dbReference>
<keyword evidence="13" id="KW-1185">Reference proteome</keyword>
<evidence type="ECO:0000256" key="4">
    <source>
        <dbReference type="ARBA" id="ARBA00014053"/>
    </source>
</evidence>
<dbReference type="AlphaFoldDB" id="A0AAV3AIP9"/>
<dbReference type="GO" id="GO:0010457">
    <property type="term" value="P:centriole-centriole cohesion"/>
    <property type="evidence" value="ECO:0007669"/>
    <property type="project" value="TreeGrafter"/>
</dbReference>
<dbReference type="InterPro" id="IPR029157">
    <property type="entry name" value="CEP44_CC"/>
</dbReference>
<dbReference type="GO" id="GO:0030496">
    <property type="term" value="C:midbody"/>
    <property type="evidence" value="ECO:0007669"/>
    <property type="project" value="UniProtKB-SubCell"/>
</dbReference>
<feature type="domain" description="Centrosomal CEP44" evidence="11">
    <location>
        <begin position="5"/>
        <end position="129"/>
    </location>
</feature>
<evidence type="ECO:0000256" key="5">
    <source>
        <dbReference type="ARBA" id="ARBA00022490"/>
    </source>
</evidence>
<dbReference type="PANTHER" id="PTHR31477:SF1">
    <property type="entry name" value="CENTROSOMAL PROTEIN OF 44 KDA"/>
    <property type="match status" value="1"/>
</dbReference>
<evidence type="ECO:0000256" key="7">
    <source>
        <dbReference type="ARBA" id="ARBA00023212"/>
    </source>
</evidence>
<dbReference type="GO" id="GO:0000922">
    <property type="term" value="C:spindle pole"/>
    <property type="evidence" value="ECO:0007669"/>
    <property type="project" value="UniProtKB-SubCell"/>
</dbReference>
<reference evidence="12" key="1">
    <citation type="thesis" date="2020" institute="ProQuest LLC" country="789 East Eisenhower Parkway, Ann Arbor, MI, USA">
        <title>Comparative Genomics and Chromosome Evolution.</title>
        <authorList>
            <person name="Mudd A.B."/>
        </authorList>
    </citation>
    <scope>NUCLEOTIDE SEQUENCE</scope>
    <source>
        <strain evidence="12">1538</strain>
        <tissue evidence="12">Blood</tissue>
    </source>
</reference>
<proteinExistence type="predicted"/>
<evidence type="ECO:0000259" key="11">
    <source>
        <dbReference type="Pfam" id="PF15007"/>
    </source>
</evidence>
<dbReference type="Pfam" id="PF15007">
    <property type="entry name" value="CEP44"/>
    <property type="match status" value="1"/>
</dbReference>
<dbReference type="GO" id="GO:0005814">
    <property type="term" value="C:centriole"/>
    <property type="evidence" value="ECO:0007669"/>
    <property type="project" value="UniProtKB-SubCell"/>
</dbReference>
<evidence type="ECO:0000256" key="8">
    <source>
        <dbReference type="ARBA" id="ARBA00046235"/>
    </source>
</evidence>
<evidence type="ECO:0000256" key="9">
    <source>
        <dbReference type="SAM" id="Coils"/>
    </source>
</evidence>
<keyword evidence="6 9" id="KW-0175">Coiled coil</keyword>
<comment type="subcellular location">
    <subcellularLocation>
        <location evidence="1">Cytoplasm</location>
        <location evidence="1">Cytoskeleton</location>
        <location evidence="1">Microtubule organizing center</location>
        <location evidence="1">Centrosome</location>
        <location evidence="1">Centriole</location>
    </subcellularLocation>
    <subcellularLocation>
        <location evidence="3">Cytoplasm</location>
        <location evidence="3">Cytoskeleton</location>
        <location evidence="3">Spindle pole</location>
    </subcellularLocation>
    <subcellularLocation>
        <location evidence="2">Midbody</location>
    </subcellularLocation>
</comment>
<dbReference type="Proteomes" id="UP001181693">
    <property type="component" value="Unassembled WGS sequence"/>
</dbReference>
<feature type="region of interest" description="Disordered" evidence="10">
    <location>
        <begin position="183"/>
        <end position="208"/>
    </location>
</feature>
<dbReference type="PANTHER" id="PTHR31477">
    <property type="entry name" value="CENTROSOMAL PROTEIN OF 44 KDA"/>
    <property type="match status" value="1"/>
</dbReference>
<keyword evidence="5" id="KW-0963">Cytoplasm</keyword>
<comment type="caution">
    <text evidence="12">The sequence shown here is derived from an EMBL/GenBank/DDBJ whole genome shotgun (WGS) entry which is preliminary data.</text>
</comment>
<dbReference type="InterPro" id="IPR033603">
    <property type="entry name" value="CEP44"/>
</dbReference>
<feature type="compositionally biased region" description="Polar residues" evidence="10">
    <location>
        <begin position="186"/>
        <end position="198"/>
    </location>
</feature>
<sequence length="350" mass="39593">MTTGDIKGVLRKLEQKLRVIAYPRDVEYSGLVKGDPAASLPIISYTFTGYSTHISEILVSLDVELSAKSDLRFIDAVYKVLRDLFQYKPILTKQQFLQYAFAERKIETVCDIIDCVVKKHKEITNQTKVKVQPTKKKTLSKDKLEIFYPEESSVQASTEKLIQKKFLVERHTGSETPALPTVSEKFVSSTQEEMASSESEADGPYEDMESKDAQIELLKAQLAECQEKLARLDWMEERLQTLENSMKGKLVIDESDWNNLLSRVLLLETDRLLQSKKKDLATEFASISEERTSSRITNNVSPDLNSKVNLPMNNYQSSGYNSLLSADTSPIVSDINYSSLTDFKVSQTGQ</sequence>
<dbReference type="EMBL" id="DYDO01000003">
    <property type="protein sequence ID" value="DBA29096.1"/>
    <property type="molecule type" value="Genomic_DNA"/>
</dbReference>
<comment type="function">
    <text evidence="8">Centriole-enriched microtubule-binding protein involved in centriole biogenesis. In collaboration with CEP295 and POC1B, is required for the centriole-to-centrosome conversion by ensuring the formation of bona fide centriole wall. Functions as a linker component that maintains centrosome cohesion. Associates with CROCC and regulates its stability and localization to the centrosome.</text>
</comment>
<organism evidence="12 13">
    <name type="scientific">Pyxicephalus adspersus</name>
    <name type="common">African bullfrog</name>
    <dbReference type="NCBI Taxonomy" id="30357"/>
    <lineage>
        <taxon>Eukaryota</taxon>
        <taxon>Metazoa</taxon>
        <taxon>Chordata</taxon>
        <taxon>Craniata</taxon>
        <taxon>Vertebrata</taxon>
        <taxon>Euteleostomi</taxon>
        <taxon>Amphibia</taxon>
        <taxon>Batrachia</taxon>
        <taxon>Anura</taxon>
        <taxon>Neobatrachia</taxon>
        <taxon>Ranoidea</taxon>
        <taxon>Pyxicephalidae</taxon>
        <taxon>Pyxicephalinae</taxon>
        <taxon>Pyxicephalus</taxon>
    </lineage>
</organism>
<evidence type="ECO:0000256" key="6">
    <source>
        <dbReference type="ARBA" id="ARBA00023054"/>
    </source>
</evidence>
<dbReference type="GO" id="GO:0005813">
    <property type="term" value="C:centrosome"/>
    <property type="evidence" value="ECO:0007669"/>
    <property type="project" value="TreeGrafter"/>
</dbReference>
<protein>
    <recommendedName>
        <fullName evidence="4">Centrosomal protein of 44 kDa</fullName>
    </recommendedName>
</protein>
<accession>A0AAV3AIP9</accession>